<evidence type="ECO:0000256" key="1">
    <source>
        <dbReference type="ARBA" id="ARBA00023002"/>
    </source>
</evidence>
<reference evidence="4 5" key="1">
    <citation type="submission" date="2016-10" db="EMBL/GenBank/DDBJ databases">
        <authorList>
            <person name="de Groot N.N."/>
        </authorList>
    </citation>
    <scope>NUCLEOTIDE SEQUENCE [LARGE SCALE GENOMIC DNA]</scope>
    <source>
        <strain evidence="4 5">DSM 2698</strain>
    </source>
</reference>
<keyword evidence="1" id="KW-0560">Oxidoreductase</keyword>
<proteinExistence type="predicted"/>
<evidence type="ECO:0000259" key="3">
    <source>
        <dbReference type="Pfam" id="PF01266"/>
    </source>
</evidence>
<dbReference type="AlphaFoldDB" id="A0A1G5NVS9"/>
<feature type="transmembrane region" description="Helical" evidence="2">
    <location>
        <begin position="7"/>
        <end position="26"/>
    </location>
</feature>
<dbReference type="RefSeq" id="WP_092814053.1">
    <property type="nucleotide sequence ID" value="NZ_FMVW01000006.1"/>
</dbReference>
<keyword evidence="5" id="KW-1185">Reference proteome</keyword>
<organism evidence="4 5">
    <name type="scientific">Afifella marina DSM 2698</name>
    <dbReference type="NCBI Taxonomy" id="1120955"/>
    <lineage>
        <taxon>Bacteria</taxon>
        <taxon>Pseudomonadati</taxon>
        <taxon>Pseudomonadota</taxon>
        <taxon>Alphaproteobacteria</taxon>
        <taxon>Hyphomicrobiales</taxon>
        <taxon>Afifellaceae</taxon>
        <taxon>Afifella</taxon>
    </lineage>
</organism>
<dbReference type="SUPFAM" id="SSF51905">
    <property type="entry name" value="FAD/NAD(P)-binding domain"/>
    <property type="match status" value="1"/>
</dbReference>
<dbReference type="EMBL" id="FMVW01000006">
    <property type="protein sequence ID" value="SCZ40891.1"/>
    <property type="molecule type" value="Genomic_DNA"/>
</dbReference>
<dbReference type="InterPro" id="IPR036188">
    <property type="entry name" value="FAD/NAD-bd_sf"/>
</dbReference>
<dbReference type="Gene3D" id="3.50.50.60">
    <property type="entry name" value="FAD/NAD(P)-binding domain"/>
    <property type="match status" value="1"/>
</dbReference>
<protein>
    <submittedName>
        <fullName evidence="4">Sarcosine oxidase subunit beta</fullName>
    </submittedName>
</protein>
<dbReference type="Pfam" id="PF01266">
    <property type="entry name" value="DAO"/>
    <property type="match status" value="1"/>
</dbReference>
<keyword evidence="2" id="KW-0472">Membrane</keyword>
<dbReference type="Gene3D" id="3.30.9.10">
    <property type="entry name" value="D-Amino Acid Oxidase, subunit A, domain 2"/>
    <property type="match status" value="1"/>
</dbReference>
<dbReference type="Proteomes" id="UP000199347">
    <property type="component" value="Unassembled WGS sequence"/>
</dbReference>
<dbReference type="OrthoDB" id="9815989at2"/>
<feature type="domain" description="FAD dependent oxidoreductase" evidence="3">
    <location>
        <begin position="8"/>
        <end position="353"/>
    </location>
</feature>
<dbReference type="InterPro" id="IPR006076">
    <property type="entry name" value="FAD-dep_OxRdtase"/>
</dbReference>
<dbReference type="PANTHER" id="PTHR13847">
    <property type="entry name" value="SARCOSINE DEHYDROGENASE-RELATED"/>
    <property type="match status" value="1"/>
</dbReference>
<keyword evidence="2" id="KW-0812">Transmembrane</keyword>
<sequence>MTDATKYDVVIVGGGLMGASAAFFLATRYKFSVALVERGRIGAQASGVNFGNVRRQGRPFIQLPLAHHARDIWGRLPALIGEDCEFLPTGHLKIAFDEDSLAALEAYNAEARHWGLSLTLVGVNRLRADYPFLGPGAVGASFSPEDGHANPRLAAPAFGRAARRAGAHVLEQCEVIGATRQSDGFIIETADGRILRAPILINSAGAWSNRFAASFGESVPMEARGPQMGVTESLPYFVQPVLGTGDSSFYMRQVKRGSVVFGGGVHVAVDLADPRPRPRPAHLLTQLRSLVRFLPSMAGVQVVRTWSGVEGYLPDKLPALGWSAKTPGLLHAFGFSGHGFQLGPGVGSVLADLAATGDTSVPIEPFSIERFADNEPAKTSPVAPSSGSAR</sequence>
<keyword evidence="2" id="KW-1133">Transmembrane helix</keyword>
<dbReference type="STRING" id="1120955.SAMN03080610_02673"/>
<dbReference type="PANTHER" id="PTHR13847:SF287">
    <property type="entry name" value="FAD-DEPENDENT OXIDOREDUCTASE DOMAIN-CONTAINING PROTEIN 1"/>
    <property type="match status" value="1"/>
</dbReference>
<evidence type="ECO:0000313" key="5">
    <source>
        <dbReference type="Proteomes" id="UP000199347"/>
    </source>
</evidence>
<dbReference type="GO" id="GO:0016491">
    <property type="term" value="F:oxidoreductase activity"/>
    <property type="evidence" value="ECO:0007669"/>
    <property type="project" value="UniProtKB-KW"/>
</dbReference>
<name>A0A1G5NVS9_AFIMA</name>
<accession>A0A1G5NVS9</accession>
<evidence type="ECO:0000313" key="4">
    <source>
        <dbReference type="EMBL" id="SCZ40891.1"/>
    </source>
</evidence>
<dbReference type="GO" id="GO:0005737">
    <property type="term" value="C:cytoplasm"/>
    <property type="evidence" value="ECO:0007669"/>
    <property type="project" value="TreeGrafter"/>
</dbReference>
<evidence type="ECO:0000256" key="2">
    <source>
        <dbReference type="SAM" id="Phobius"/>
    </source>
</evidence>
<gene>
    <name evidence="4" type="ORF">SAMN03080610_02673</name>
</gene>